<proteinExistence type="predicted"/>
<dbReference type="EMBL" id="BMVU01000050">
    <property type="protein sequence ID" value="GGY03359.1"/>
    <property type="molecule type" value="Genomic_DNA"/>
</dbReference>
<evidence type="ECO:0000313" key="2">
    <source>
        <dbReference type="EMBL" id="GGY03359.1"/>
    </source>
</evidence>
<organism evidence="2 3">
    <name type="scientific">Streptomyces minutiscleroticus</name>
    <dbReference type="NCBI Taxonomy" id="68238"/>
    <lineage>
        <taxon>Bacteria</taxon>
        <taxon>Bacillati</taxon>
        <taxon>Actinomycetota</taxon>
        <taxon>Actinomycetes</taxon>
        <taxon>Kitasatosporales</taxon>
        <taxon>Streptomycetaceae</taxon>
        <taxon>Streptomyces</taxon>
    </lineage>
</organism>
<evidence type="ECO:0000313" key="3">
    <source>
        <dbReference type="Proteomes" id="UP000619244"/>
    </source>
</evidence>
<gene>
    <name evidence="2" type="ORF">GCM10010358_66360</name>
</gene>
<name>A0A918U769_9ACTN</name>
<dbReference type="AlphaFoldDB" id="A0A918U769"/>
<sequence>MDPRRLTRPGPAGARARRAARRPGGRDRAPGRVPGAEGSKKPYLFGEERDNTHTSARGASA</sequence>
<feature type="region of interest" description="Disordered" evidence="1">
    <location>
        <begin position="1"/>
        <end position="61"/>
    </location>
</feature>
<accession>A0A918U769</accession>
<evidence type="ECO:0000256" key="1">
    <source>
        <dbReference type="SAM" id="MobiDB-lite"/>
    </source>
</evidence>
<reference evidence="2" key="2">
    <citation type="submission" date="2020-09" db="EMBL/GenBank/DDBJ databases">
        <authorList>
            <person name="Sun Q."/>
            <person name="Ohkuma M."/>
        </authorList>
    </citation>
    <scope>NUCLEOTIDE SEQUENCE</scope>
    <source>
        <strain evidence="2">JCM 4790</strain>
    </source>
</reference>
<keyword evidence="3" id="KW-1185">Reference proteome</keyword>
<reference evidence="2" key="1">
    <citation type="journal article" date="2014" name="Int. J. Syst. Evol. Microbiol.">
        <title>Complete genome sequence of Corynebacterium casei LMG S-19264T (=DSM 44701T), isolated from a smear-ripened cheese.</title>
        <authorList>
            <consortium name="US DOE Joint Genome Institute (JGI-PGF)"/>
            <person name="Walter F."/>
            <person name="Albersmeier A."/>
            <person name="Kalinowski J."/>
            <person name="Ruckert C."/>
        </authorList>
    </citation>
    <scope>NUCLEOTIDE SEQUENCE</scope>
    <source>
        <strain evidence="2">JCM 4790</strain>
    </source>
</reference>
<comment type="caution">
    <text evidence="2">The sequence shown here is derived from an EMBL/GenBank/DDBJ whole genome shotgun (WGS) entry which is preliminary data.</text>
</comment>
<protein>
    <submittedName>
        <fullName evidence="2">Uncharacterized protein</fullName>
    </submittedName>
</protein>
<dbReference type="Proteomes" id="UP000619244">
    <property type="component" value="Unassembled WGS sequence"/>
</dbReference>